<keyword evidence="1" id="KW-0472">Membrane</keyword>
<keyword evidence="4" id="KW-1185">Reference proteome</keyword>
<feature type="domain" description="N-acetyltransferase" evidence="2">
    <location>
        <begin position="79"/>
        <end position="212"/>
    </location>
</feature>
<evidence type="ECO:0000256" key="1">
    <source>
        <dbReference type="SAM" id="Phobius"/>
    </source>
</evidence>
<proteinExistence type="predicted"/>
<dbReference type="RefSeq" id="WP_263712317.1">
    <property type="nucleotide sequence ID" value="NZ_JAOWKX010000004.1"/>
</dbReference>
<evidence type="ECO:0000313" key="3">
    <source>
        <dbReference type="EMBL" id="MCV2885031.1"/>
    </source>
</evidence>
<protein>
    <submittedName>
        <fullName evidence="3">GNAT family N-acetyltransferase</fullName>
    </submittedName>
</protein>
<comment type="caution">
    <text evidence="3">The sequence shown here is derived from an EMBL/GenBank/DDBJ whole genome shotgun (WGS) entry which is preliminary data.</text>
</comment>
<evidence type="ECO:0000313" key="4">
    <source>
        <dbReference type="Proteomes" id="UP001652504"/>
    </source>
</evidence>
<organism evidence="3 4">
    <name type="scientific">Fluctibacter corallii</name>
    <dbReference type="NCBI Taxonomy" id="2984329"/>
    <lineage>
        <taxon>Bacteria</taxon>
        <taxon>Pseudomonadati</taxon>
        <taxon>Pseudomonadota</taxon>
        <taxon>Gammaproteobacteria</taxon>
        <taxon>Alteromonadales</taxon>
        <taxon>Alteromonadaceae</taxon>
        <taxon>Fluctibacter</taxon>
    </lineage>
</organism>
<keyword evidence="1" id="KW-1133">Transmembrane helix</keyword>
<sequence>MELSAVEIFGYCASALVAYSLTQSSIIKLRWINLFGSSSFCMYGIIIGAYPVAVLNGFIAMTNVYFLRKILTQPKQNFSVLRANQPSNYVNFFLDFHKEEIKQLFPSFLNQSQQTEREYFLLMENTEVVGVLSGYRNEDAVFVVDFDFVIPAYRDCKLGHFALGKGNQLAKYTGYSRIAATADSDAHAQYLQKLGFSKKDTLLWTFDGAREA</sequence>
<evidence type="ECO:0000259" key="2">
    <source>
        <dbReference type="PROSITE" id="PS51186"/>
    </source>
</evidence>
<name>A0ABT3A9N9_9ALTE</name>
<gene>
    <name evidence="3" type="ORF">OE749_10010</name>
</gene>
<dbReference type="PROSITE" id="PS51186">
    <property type="entry name" value="GNAT"/>
    <property type="match status" value="1"/>
</dbReference>
<reference evidence="3 4" key="1">
    <citation type="submission" date="2022-10" db="EMBL/GenBank/DDBJ databases">
        <title>Aestuariibacter sp. AA17 isolated from Montipora capitata coral fragment.</title>
        <authorList>
            <person name="Emsley S.A."/>
            <person name="Pfannmuller K.M."/>
            <person name="Loughran R.M."/>
            <person name="Shlafstein M."/>
            <person name="Papke E."/>
            <person name="Saw J.H."/>
            <person name="Ushijima B."/>
            <person name="Videau P."/>
        </authorList>
    </citation>
    <scope>NUCLEOTIDE SEQUENCE [LARGE SCALE GENOMIC DNA]</scope>
    <source>
        <strain evidence="3 4">AA17</strain>
    </source>
</reference>
<dbReference type="SUPFAM" id="SSF55729">
    <property type="entry name" value="Acyl-CoA N-acyltransferases (Nat)"/>
    <property type="match status" value="1"/>
</dbReference>
<feature type="transmembrane region" description="Helical" evidence="1">
    <location>
        <begin position="43"/>
        <end position="67"/>
    </location>
</feature>
<dbReference type="InterPro" id="IPR000182">
    <property type="entry name" value="GNAT_dom"/>
</dbReference>
<accession>A0ABT3A9N9</accession>
<dbReference type="Proteomes" id="UP001652504">
    <property type="component" value="Unassembled WGS sequence"/>
</dbReference>
<dbReference type="Gene3D" id="3.40.630.30">
    <property type="match status" value="1"/>
</dbReference>
<dbReference type="InterPro" id="IPR016181">
    <property type="entry name" value="Acyl_CoA_acyltransferase"/>
</dbReference>
<dbReference type="EMBL" id="JAOWKX010000004">
    <property type="protein sequence ID" value="MCV2885031.1"/>
    <property type="molecule type" value="Genomic_DNA"/>
</dbReference>
<dbReference type="Pfam" id="PF00583">
    <property type="entry name" value="Acetyltransf_1"/>
    <property type="match status" value="1"/>
</dbReference>
<keyword evidence="1" id="KW-0812">Transmembrane</keyword>